<dbReference type="Pfam" id="PF22548">
    <property type="entry name" value="AEP-TOTE"/>
    <property type="match status" value="1"/>
</dbReference>
<feature type="domain" description="Helicase C-terminal" evidence="4">
    <location>
        <begin position="664"/>
        <end position="814"/>
    </location>
</feature>
<dbReference type="Proteomes" id="UP000187412">
    <property type="component" value="Unassembled WGS sequence"/>
</dbReference>
<dbReference type="Gene3D" id="3.40.50.300">
    <property type="entry name" value="P-loop containing nucleotide triphosphate hydrolases"/>
    <property type="match status" value="2"/>
</dbReference>
<evidence type="ECO:0000313" key="6">
    <source>
        <dbReference type="Proteomes" id="UP000187412"/>
    </source>
</evidence>
<keyword evidence="5" id="KW-0255">Endonuclease</keyword>
<keyword evidence="5" id="KW-0378">Hydrolase</keyword>
<dbReference type="PROSITE" id="PS51192">
    <property type="entry name" value="HELICASE_ATP_BIND_1"/>
    <property type="match status" value="1"/>
</dbReference>
<dbReference type="PROSITE" id="PS51194">
    <property type="entry name" value="HELICASE_CTER"/>
    <property type="match status" value="1"/>
</dbReference>
<evidence type="ECO:0000313" key="5">
    <source>
        <dbReference type="EMBL" id="OMD35515.1"/>
    </source>
</evidence>
<evidence type="ECO:0000256" key="1">
    <source>
        <dbReference type="SAM" id="Coils"/>
    </source>
</evidence>
<proteinExistence type="predicted"/>
<evidence type="ECO:0000259" key="3">
    <source>
        <dbReference type="PROSITE" id="PS51192"/>
    </source>
</evidence>
<name>A0ABX3GUS7_PAEBO</name>
<keyword evidence="1" id="KW-0175">Coiled coil</keyword>
<dbReference type="GO" id="GO:0004519">
    <property type="term" value="F:endonuclease activity"/>
    <property type="evidence" value="ECO:0007669"/>
    <property type="project" value="UniProtKB-KW"/>
</dbReference>
<dbReference type="InterPro" id="IPR001650">
    <property type="entry name" value="Helicase_C-like"/>
</dbReference>
<dbReference type="Pfam" id="PF04851">
    <property type="entry name" value="ResIII"/>
    <property type="match status" value="1"/>
</dbReference>
<protein>
    <submittedName>
        <fullName evidence="5">Restriction endonuclease subunit R</fullName>
    </submittedName>
</protein>
<feature type="domain" description="Helicase ATP-binding" evidence="3">
    <location>
        <begin position="461"/>
        <end position="611"/>
    </location>
</feature>
<keyword evidence="6" id="KW-1185">Reference proteome</keyword>
<organism evidence="5 6">
    <name type="scientific">Paenibacillus borealis</name>
    <dbReference type="NCBI Taxonomy" id="160799"/>
    <lineage>
        <taxon>Bacteria</taxon>
        <taxon>Bacillati</taxon>
        <taxon>Bacillota</taxon>
        <taxon>Bacilli</taxon>
        <taxon>Bacillales</taxon>
        <taxon>Paenibacillaceae</taxon>
        <taxon>Paenibacillus</taxon>
    </lineage>
</organism>
<dbReference type="Pfam" id="PF00271">
    <property type="entry name" value="Helicase_C"/>
    <property type="match status" value="1"/>
</dbReference>
<reference evidence="5 6" key="1">
    <citation type="submission" date="2016-10" db="EMBL/GenBank/DDBJ databases">
        <title>Paenibacillus species isolates.</title>
        <authorList>
            <person name="Beno S.M."/>
        </authorList>
    </citation>
    <scope>NUCLEOTIDE SEQUENCE [LARGE SCALE GENOMIC DNA]</scope>
    <source>
        <strain evidence="5 6">FSL H7-0744</strain>
    </source>
</reference>
<dbReference type="InterPro" id="IPR054347">
    <property type="entry name" value="TOTE_primase"/>
</dbReference>
<feature type="region of interest" description="Disordered" evidence="2">
    <location>
        <begin position="36"/>
        <end position="63"/>
    </location>
</feature>
<gene>
    <name evidence="5" type="ORF">BSK56_32895</name>
</gene>
<keyword evidence="5" id="KW-0540">Nuclease</keyword>
<feature type="coiled-coil region" evidence="1">
    <location>
        <begin position="1"/>
        <end position="28"/>
    </location>
</feature>
<dbReference type="EMBL" id="MPTB01000092">
    <property type="protein sequence ID" value="OMD35515.1"/>
    <property type="molecule type" value="Genomic_DNA"/>
</dbReference>
<dbReference type="InterPro" id="IPR014001">
    <property type="entry name" value="Helicase_ATP-bd"/>
</dbReference>
<evidence type="ECO:0000256" key="2">
    <source>
        <dbReference type="SAM" id="MobiDB-lite"/>
    </source>
</evidence>
<sequence length="814" mass="91756">MDNLEDKYNAALAHIEELKLEVARLKSLLGLTVEENRTSTDEQTTTNSTSPAKVSKETTVGESNVHQYSTVEDKLAIYQSYFRGRDDVYPIRWSNKQGKSGYSPVCANEWTSVCEKPRVKCSVCKHQSFMPLTNEVLSSHLDARQDRTIGIYPMLPDETCWFLAMDFDKHDWKQDVTVVMQICRSHEIPALLERSRSGNGGHIWIFFSQNIEAATARRFGMTLLSLTMNKRYQIGMESYDRLFPNQDTLPKGGFGNLIALPLQGGPRKQGNSSFIDEHFEPYADQWSVLSGLGKMSEDEVKQFIYTHGEHRLFNNDTLIAASDDEVTGMAEEQSNYIQKQPILMESLPAEIQILHSDRLYIPKSGLPSSAVHALIKLASFSNPDFYKAQAMRLSTYGKPRVISCAEDLESYVVLPRGCLQDLLSFFEQNQVKVSLEDRRSSGISIEAKFTGTLTTLQDTAARAILNRDIGVLSAATAFGKTVVAASIIASRKTNTLILVHRRELMEQWQERLQTFLEVPKQAIGMIGGGKNKRTGIIDIAVIQSLNYKGIVKPIVSEYGQVIVDECHHVSAYSSEQVLREVKAKYVFGLTATPKRQDGQEAIVRFQLGPVLLKVDAKALSSSRGFSLRVIPRYTHFQIKPGEKISGIQDIYQQLVDNEERNTLIFDDLLTCLDEGHSPLLLVERTAHAEYFAERLQSFAKNVIVLKGRMGKKQREALRAQIASIPDDQERVVIATGKLIGEGFDDARLDTLFLVHPISWSGTLQQYAGRLHRSHVNKEEVKIYDYIDLQVPMLMAMFKKRVKGYRKMGYKGAEL</sequence>
<dbReference type="InterPro" id="IPR027417">
    <property type="entry name" value="P-loop_NTPase"/>
</dbReference>
<dbReference type="PANTHER" id="PTHR47396:SF1">
    <property type="entry name" value="ATP-DEPENDENT HELICASE IRC3-RELATED"/>
    <property type="match status" value="1"/>
</dbReference>
<dbReference type="SUPFAM" id="SSF52540">
    <property type="entry name" value="P-loop containing nucleoside triphosphate hydrolases"/>
    <property type="match status" value="2"/>
</dbReference>
<comment type="caution">
    <text evidence="5">The sequence shown here is derived from an EMBL/GenBank/DDBJ whole genome shotgun (WGS) entry which is preliminary data.</text>
</comment>
<feature type="compositionally biased region" description="Low complexity" evidence="2">
    <location>
        <begin position="41"/>
        <end position="50"/>
    </location>
</feature>
<dbReference type="RefSeq" id="WP_076114560.1">
    <property type="nucleotide sequence ID" value="NZ_MPTB01000092.1"/>
</dbReference>
<dbReference type="SMART" id="SM00487">
    <property type="entry name" value="DEXDc"/>
    <property type="match status" value="1"/>
</dbReference>
<dbReference type="PANTHER" id="PTHR47396">
    <property type="entry name" value="TYPE I RESTRICTION ENZYME ECOKI R PROTEIN"/>
    <property type="match status" value="1"/>
</dbReference>
<evidence type="ECO:0000259" key="4">
    <source>
        <dbReference type="PROSITE" id="PS51194"/>
    </source>
</evidence>
<dbReference type="CDD" id="cd17926">
    <property type="entry name" value="DEXHc_RE"/>
    <property type="match status" value="1"/>
</dbReference>
<accession>A0ABX3GUS7</accession>
<dbReference type="InterPro" id="IPR006935">
    <property type="entry name" value="Helicase/UvrB_N"/>
</dbReference>
<dbReference type="InterPro" id="IPR050742">
    <property type="entry name" value="Helicase_Restrict-Modif_Enz"/>
</dbReference>
<dbReference type="CDD" id="cd18785">
    <property type="entry name" value="SF2_C"/>
    <property type="match status" value="1"/>
</dbReference>